<dbReference type="AlphaFoldDB" id="A0A0E2LRD7"/>
<protein>
    <submittedName>
        <fullName evidence="1">Uncharacterized protein</fullName>
    </submittedName>
</protein>
<dbReference type="EMBL" id="AWUW01000048">
    <property type="protein sequence ID" value="ERJ67593.1"/>
    <property type="molecule type" value="Genomic_DNA"/>
</dbReference>
<dbReference type="Proteomes" id="UP000016630">
    <property type="component" value="Unassembled WGS sequence"/>
</dbReference>
<name>A0A0E2LRD7_PORGN</name>
<gene>
    <name evidence="1" type="ORF">HMPREF1555_00782</name>
</gene>
<sequence length="42" mass="5167">MSTEKIRAATKMNFDTAPHHEYFADRYISERSRYRQLKRLFT</sequence>
<comment type="caution">
    <text evidence="1">The sequence shown here is derived from an EMBL/GenBank/DDBJ whole genome shotgun (WGS) entry which is preliminary data.</text>
</comment>
<reference evidence="1 2" key="1">
    <citation type="submission" date="2013-06" db="EMBL/GenBank/DDBJ databases">
        <authorList>
            <person name="Weinstock G."/>
            <person name="Sodergren E."/>
            <person name="Lobos E.A."/>
            <person name="Fulton L."/>
            <person name="Fulton R."/>
            <person name="Courtney L."/>
            <person name="Fronick C."/>
            <person name="O'Laughlin M."/>
            <person name="Godfrey J."/>
            <person name="Wilson R.M."/>
            <person name="Miner T."/>
            <person name="Farmer C."/>
            <person name="Delehaunty K."/>
            <person name="Cordes M."/>
            <person name="Minx P."/>
            <person name="Tomlinson C."/>
            <person name="Chen J."/>
            <person name="Wollam A."/>
            <person name="Pepin K.H."/>
            <person name="Bhonagiri V."/>
            <person name="Zhang X."/>
            <person name="Warren W."/>
            <person name="Mitreva M."/>
            <person name="Mardis E.R."/>
            <person name="Wilson R.K."/>
        </authorList>
    </citation>
    <scope>NUCLEOTIDE SEQUENCE [LARGE SCALE GENOMIC DNA]</scope>
    <source>
        <strain evidence="1 2">F0570</strain>
    </source>
</reference>
<evidence type="ECO:0000313" key="1">
    <source>
        <dbReference type="EMBL" id="ERJ67593.1"/>
    </source>
</evidence>
<accession>A0A0E2LRD7</accession>
<evidence type="ECO:0000313" key="2">
    <source>
        <dbReference type="Proteomes" id="UP000016630"/>
    </source>
</evidence>
<dbReference type="HOGENOM" id="CLU_3255619_0_0_10"/>
<organism evidence="1 2">
    <name type="scientific">Porphyromonas gingivalis F0570</name>
    <dbReference type="NCBI Taxonomy" id="1227271"/>
    <lineage>
        <taxon>Bacteria</taxon>
        <taxon>Pseudomonadati</taxon>
        <taxon>Bacteroidota</taxon>
        <taxon>Bacteroidia</taxon>
        <taxon>Bacteroidales</taxon>
        <taxon>Porphyromonadaceae</taxon>
        <taxon>Porphyromonas</taxon>
    </lineage>
</organism>
<proteinExistence type="predicted"/>